<comment type="caution">
    <text evidence="5">The sequence shown here is derived from an EMBL/GenBank/DDBJ whole genome shotgun (WGS) entry which is preliminary data.</text>
</comment>
<keyword evidence="6" id="KW-1185">Reference proteome</keyword>
<evidence type="ECO:0000256" key="1">
    <source>
        <dbReference type="SAM" id="Coils"/>
    </source>
</evidence>
<keyword evidence="1" id="KW-0175">Coiled coil</keyword>
<feature type="region of interest" description="Disordered" evidence="2">
    <location>
        <begin position="1163"/>
        <end position="1191"/>
    </location>
</feature>
<protein>
    <submittedName>
        <fullName evidence="5">Uncharacterized protein</fullName>
    </submittedName>
</protein>
<evidence type="ECO:0000259" key="4">
    <source>
        <dbReference type="Pfam" id="PF18013"/>
    </source>
</evidence>
<dbReference type="Gene3D" id="1.10.530.10">
    <property type="match status" value="1"/>
</dbReference>
<organism evidence="5 6">
    <name type="scientific">Gemmobacter lutimaris</name>
    <dbReference type="NCBI Taxonomy" id="2306023"/>
    <lineage>
        <taxon>Bacteria</taxon>
        <taxon>Pseudomonadati</taxon>
        <taxon>Pseudomonadota</taxon>
        <taxon>Alphaproteobacteria</taxon>
        <taxon>Rhodobacterales</taxon>
        <taxon>Paracoccaceae</taxon>
        <taxon>Gemmobacter</taxon>
    </lineage>
</organism>
<feature type="domain" description="Phage tail lysozyme" evidence="4">
    <location>
        <begin position="874"/>
        <end position="1011"/>
    </location>
</feature>
<gene>
    <name evidence="5" type="ORF">D2N39_21930</name>
</gene>
<dbReference type="Proteomes" id="UP000266649">
    <property type="component" value="Unassembled WGS sequence"/>
</dbReference>
<evidence type="ECO:0000256" key="2">
    <source>
        <dbReference type="SAM" id="MobiDB-lite"/>
    </source>
</evidence>
<dbReference type="RefSeq" id="WP_119136851.1">
    <property type="nucleotide sequence ID" value="NZ_QXXQ01000029.1"/>
</dbReference>
<dbReference type="EMBL" id="QXXQ01000029">
    <property type="protein sequence ID" value="RID89677.1"/>
    <property type="molecule type" value="Genomic_DNA"/>
</dbReference>
<evidence type="ECO:0000313" key="6">
    <source>
        <dbReference type="Proteomes" id="UP000266649"/>
    </source>
</evidence>
<dbReference type="InterPro" id="IPR041219">
    <property type="entry name" value="Phage_lysozyme2"/>
</dbReference>
<sequence length="1191" mass="124740">MTADGKINLDMLIRVVADQARREMADLTQATRGVAVGARDLASAGGATAPVLDGLAAGARHAQTGLVGMTTALAAQETAMQRAIAAWSGLSRATEDSTASGLRHGLMLDEIRARYNPLFAASRQYEMALRDIAEAERLGAISAREAGAARAAAAQGMLAPVQQPGPRGGAPSSAYTANIGAQGFDIGVTAAMGMNPLMIGLQQGSQLAGIAQQMGGGEKAARGLLQGLTAIASPLNLAIIGFTTLAAVGIQGFSALAVSSKSLEERMAELTTAFDRYKRSADLAGSSAEDLSRQFGVGATAAQELYAILSGLDRLSVDQKLKATSSAVRDMLGLMKENNRRGGNEGRIAEFFDLGGSGWGNARPYAASLGAFDDAVRGFEKAEGIDAQIAAMQTLLQAVDHLARLKDGISKDEQALIDQLKQQADTLLGIQAIETARAEAKKRQVDQMVTGYRQEADLLAVTARFGSDSIEVERLKAAQARENLDLRLKGIGVEKGSADWLRARISLSLQLAAQEQAALEARREWMADQQDRLAAITRETGLIGASNAERLRTNALAEAEVEIRKRKMGLLEAEAHRMRALARAAAEAERDRQRALNDIATTGLMDGYDARLAAERNPQMRAQIEAEKDYARQIAAGADATVAAASAEQVRTRALAGLRQEQLDVLRGQQEAVQQLHLELALAGQTEAVRARVLALVQAEREIRQQGFVGEEAEAIRRNALARAELARSIETQADAWKRVQSAGEDAIDSVLDRLRGGDPKGALSEMLGEIEGMFFDLALRNPLKNAILGTDLGTWGDVGGWSGIFGRLTGQTAPDERALVAQATAPVQSMSVTAATVMIGGPGVANLLSASTAGAVGGYDTAGAAGLGGSANVQQQVWAFFAAKGLAPHQIAGIMGNVAAESGFNPLAVGDAGQAFGLFQHNDRKGRLFDFIGGQGNLGNVQAQLEFAWQELLTSERGAFRRLMASDSLYEATHAFTGFERPQGYDANNPTSAMHWDKRLAAAEAAMAKFEGTTLSAQAQLGTLGGGFDTFGTMLAQAFTGGGQGAGGGLFGGILGLIGQGLGIPGFAAGGDHGGGWRIVGENGPELEATGAARIFNASQTQQILTSAPPAGGGGAQAVAPTVVAPQVSFVINDHSGQKIETEEGVDDQGRPQVTMTIGRSVAGALSQRGNPLRRAMQSEFGARPTPRVR</sequence>
<feature type="domain" description="Bacteriophage tail tape measure N-terminal" evidence="3">
    <location>
        <begin position="176"/>
        <end position="296"/>
    </location>
</feature>
<accession>A0A398BJI4</accession>
<dbReference type="Pfam" id="PF06791">
    <property type="entry name" value="TMP_2"/>
    <property type="match status" value="1"/>
</dbReference>
<reference evidence="5 6" key="1">
    <citation type="submission" date="2018-09" db="EMBL/GenBank/DDBJ databases">
        <title>Gemmobacter lutimaris sp. nov., a marine bacterium isolated from tidal flat.</title>
        <authorList>
            <person name="Lee D.W."/>
            <person name="Yoo Y."/>
            <person name="Kim J.-J."/>
            <person name="Kim B.S."/>
        </authorList>
    </citation>
    <scope>NUCLEOTIDE SEQUENCE [LARGE SCALE GENOMIC DNA]</scope>
    <source>
        <strain evidence="5 6">YJ-T1-11</strain>
    </source>
</reference>
<dbReference type="InterPro" id="IPR009628">
    <property type="entry name" value="Phage_tape_measure_N"/>
</dbReference>
<dbReference type="OrthoDB" id="7311517at2"/>
<name>A0A398BJI4_9RHOB</name>
<dbReference type="Pfam" id="PF18013">
    <property type="entry name" value="Phage_lysozyme2"/>
    <property type="match status" value="1"/>
</dbReference>
<dbReference type="AlphaFoldDB" id="A0A398BJI4"/>
<feature type="coiled-coil region" evidence="1">
    <location>
        <begin position="571"/>
        <end position="598"/>
    </location>
</feature>
<evidence type="ECO:0000313" key="5">
    <source>
        <dbReference type="EMBL" id="RID89677.1"/>
    </source>
</evidence>
<proteinExistence type="predicted"/>
<evidence type="ECO:0000259" key="3">
    <source>
        <dbReference type="Pfam" id="PF06791"/>
    </source>
</evidence>